<protein>
    <submittedName>
        <fullName evidence="2">Outer dense fiber protein 4</fullName>
    </submittedName>
</protein>
<gene>
    <name evidence="2" type="primary">ODF4</name>
</gene>
<evidence type="ECO:0000313" key="2">
    <source>
        <dbReference type="RefSeq" id="XP_045149246.1"/>
    </source>
</evidence>
<dbReference type="Proteomes" id="UP000694863">
    <property type="component" value="Unplaced"/>
</dbReference>
<keyword evidence="1" id="KW-1185">Reference proteome</keyword>
<proteinExistence type="predicted"/>
<reference evidence="2" key="1">
    <citation type="submission" date="2025-08" db="UniProtKB">
        <authorList>
            <consortium name="RefSeq"/>
        </authorList>
    </citation>
    <scope>IDENTIFICATION</scope>
</reference>
<dbReference type="RefSeq" id="XP_045149246.1">
    <property type="nucleotide sequence ID" value="XM_045293311.1"/>
</dbReference>
<organism evidence="1 2">
    <name type="scientific">Echinops telfairi</name>
    <name type="common">Lesser hedgehog tenrec</name>
    <dbReference type="NCBI Taxonomy" id="9371"/>
    <lineage>
        <taxon>Eukaryota</taxon>
        <taxon>Metazoa</taxon>
        <taxon>Chordata</taxon>
        <taxon>Craniata</taxon>
        <taxon>Vertebrata</taxon>
        <taxon>Euteleostomi</taxon>
        <taxon>Mammalia</taxon>
        <taxon>Eutheria</taxon>
        <taxon>Afrotheria</taxon>
        <taxon>Tenrecidae</taxon>
        <taxon>Tenrecinae</taxon>
        <taxon>Echinops</taxon>
    </lineage>
</organism>
<sequence>MSHHQDHVMSRRWACSSSWTLQVLTSVLSLIAFILLLVMVFSKKWLHLSGSRFYRHWPANIRARIYTKAHIMSMGLIYICRAKSCSPEHWKVTFIFFTLMFFPINLWIFEWKRNLSIPIGWSYFIGWLVFFLYVVCAALCYFNQNNFWSLVLMRPSGTVSCSSMSFSEDSEGEHRDSKQPPGLPGSS</sequence>
<name>A0AC55DBX5_ECHTE</name>
<evidence type="ECO:0000313" key="1">
    <source>
        <dbReference type="Proteomes" id="UP000694863"/>
    </source>
</evidence>
<accession>A0AC55DBX5</accession>